<dbReference type="InterPro" id="IPR036734">
    <property type="entry name" value="Neur_chan_lig-bd_sf"/>
</dbReference>
<evidence type="ECO:0008006" key="4">
    <source>
        <dbReference type="Google" id="ProtNLM"/>
    </source>
</evidence>
<sequence>MDLTLFPFDKQLCKLGIESCKSITKIIWEIIFPGICSYRDDHFPDGYTADQVAYKWSSGSRPALKLHKIRLPDFTIKEAYVTNQMEVYATGVCFMIVFLSLIKLAFVKYMRQRMRMESESFHSISGAMMTNNRPVNGVIPTKPGSNLVLRNGRTEYVTVPVADMDDTYVAEAQKERFGEKMLKLVDIRFTPKTMHRFQWISQMLFFFGFVIFCLFYFLVYPNLHIVSIDPTCDKAKAEWFAEII</sequence>
<feature type="transmembrane region" description="Helical" evidence="1">
    <location>
        <begin position="197"/>
        <end position="219"/>
    </location>
</feature>
<dbReference type="SUPFAM" id="SSF90112">
    <property type="entry name" value="Neurotransmitter-gated ion-channel transmembrane pore"/>
    <property type="match status" value="1"/>
</dbReference>
<evidence type="ECO:0000313" key="3">
    <source>
        <dbReference type="Proteomes" id="UP000230423"/>
    </source>
</evidence>
<dbReference type="GO" id="GO:0005230">
    <property type="term" value="F:extracellular ligand-gated monoatomic ion channel activity"/>
    <property type="evidence" value="ECO:0007669"/>
    <property type="project" value="InterPro"/>
</dbReference>
<keyword evidence="1" id="KW-1133">Transmembrane helix</keyword>
<evidence type="ECO:0000313" key="2">
    <source>
        <dbReference type="EMBL" id="PIO59743.1"/>
    </source>
</evidence>
<name>A0A2G9TP02_TELCI</name>
<dbReference type="AlphaFoldDB" id="A0A2G9TP02"/>
<proteinExistence type="predicted"/>
<keyword evidence="3" id="KW-1185">Reference proteome</keyword>
<dbReference type="InterPro" id="IPR036719">
    <property type="entry name" value="Neuro-gated_channel_TM_sf"/>
</dbReference>
<reference evidence="2 3" key="1">
    <citation type="submission" date="2015-09" db="EMBL/GenBank/DDBJ databases">
        <title>Draft genome of the parasitic nematode Teladorsagia circumcincta isolate WARC Sus (inbred).</title>
        <authorList>
            <person name="Mitreva M."/>
        </authorList>
    </citation>
    <scope>NUCLEOTIDE SEQUENCE [LARGE SCALE GENOMIC DNA]</scope>
    <source>
        <strain evidence="2 3">S</strain>
    </source>
</reference>
<dbReference type="GO" id="GO:0016020">
    <property type="term" value="C:membrane"/>
    <property type="evidence" value="ECO:0007669"/>
    <property type="project" value="InterPro"/>
</dbReference>
<keyword evidence="1" id="KW-0812">Transmembrane</keyword>
<gene>
    <name evidence="2" type="ORF">TELCIR_18783</name>
</gene>
<protein>
    <recommendedName>
        <fullName evidence="4">Neurotransmitter-gated ion-channel ligand-binding domain-containing protein</fullName>
    </recommendedName>
</protein>
<feature type="transmembrane region" description="Helical" evidence="1">
    <location>
        <begin position="87"/>
        <end position="106"/>
    </location>
</feature>
<dbReference type="Proteomes" id="UP000230423">
    <property type="component" value="Unassembled WGS sequence"/>
</dbReference>
<accession>A0A2G9TP02</accession>
<dbReference type="OrthoDB" id="5863744at2759"/>
<keyword evidence="1" id="KW-0472">Membrane</keyword>
<dbReference type="EMBL" id="KZ357032">
    <property type="protein sequence ID" value="PIO59743.1"/>
    <property type="molecule type" value="Genomic_DNA"/>
</dbReference>
<evidence type="ECO:0000256" key="1">
    <source>
        <dbReference type="SAM" id="Phobius"/>
    </source>
</evidence>
<dbReference type="Gene3D" id="2.70.170.10">
    <property type="entry name" value="Neurotransmitter-gated ion-channel ligand-binding domain"/>
    <property type="match status" value="1"/>
</dbReference>
<organism evidence="2 3">
    <name type="scientific">Teladorsagia circumcincta</name>
    <name type="common">Brown stomach worm</name>
    <name type="synonym">Ostertagia circumcincta</name>
    <dbReference type="NCBI Taxonomy" id="45464"/>
    <lineage>
        <taxon>Eukaryota</taxon>
        <taxon>Metazoa</taxon>
        <taxon>Ecdysozoa</taxon>
        <taxon>Nematoda</taxon>
        <taxon>Chromadorea</taxon>
        <taxon>Rhabditida</taxon>
        <taxon>Rhabditina</taxon>
        <taxon>Rhabditomorpha</taxon>
        <taxon>Strongyloidea</taxon>
        <taxon>Trichostrongylidae</taxon>
        <taxon>Teladorsagia</taxon>
    </lineage>
</organism>